<dbReference type="Proteomes" id="UP001064048">
    <property type="component" value="Chromosome 20"/>
</dbReference>
<proteinExistence type="predicted"/>
<gene>
    <name evidence="1" type="ORF">MSG28_012004</name>
</gene>
<name>A0ACC0KMH8_CHOFU</name>
<accession>A0ACC0KMH8</accession>
<protein>
    <submittedName>
        <fullName evidence="1">Uncharacterized protein</fullName>
    </submittedName>
</protein>
<keyword evidence="2" id="KW-1185">Reference proteome</keyword>
<dbReference type="EMBL" id="CM046120">
    <property type="protein sequence ID" value="KAI8437771.1"/>
    <property type="molecule type" value="Genomic_DNA"/>
</dbReference>
<evidence type="ECO:0000313" key="2">
    <source>
        <dbReference type="Proteomes" id="UP001064048"/>
    </source>
</evidence>
<evidence type="ECO:0000313" key="1">
    <source>
        <dbReference type="EMBL" id="KAI8437771.1"/>
    </source>
</evidence>
<organism evidence="1 2">
    <name type="scientific">Choristoneura fumiferana</name>
    <name type="common">Spruce budworm moth</name>
    <name type="synonym">Archips fumiferana</name>
    <dbReference type="NCBI Taxonomy" id="7141"/>
    <lineage>
        <taxon>Eukaryota</taxon>
        <taxon>Metazoa</taxon>
        <taxon>Ecdysozoa</taxon>
        <taxon>Arthropoda</taxon>
        <taxon>Hexapoda</taxon>
        <taxon>Insecta</taxon>
        <taxon>Pterygota</taxon>
        <taxon>Neoptera</taxon>
        <taxon>Endopterygota</taxon>
        <taxon>Lepidoptera</taxon>
        <taxon>Glossata</taxon>
        <taxon>Ditrysia</taxon>
        <taxon>Tortricoidea</taxon>
        <taxon>Tortricidae</taxon>
        <taxon>Tortricinae</taxon>
        <taxon>Choristoneura</taxon>
    </lineage>
</organism>
<reference evidence="1 2" key="1">
    <citation type="journal article" date="2022" name="Genome Biol. Evol.">
        <title>The Spruce Budworm Genome: Reconstructing the Evolutionary History of Antifreeze Proteins.</title>
        <authorList>
            <person name="Beliveau C."/>
            <person name="Gagne P."/>
            <person name="Picq S."/>
            <person name="Vernygora O."/>
            <person name="Keeling C.I."/>
            <person name="Pinkney K."/>
            <person name="Doucet D."/>
            <person name="Wen F."/>
            <person name="Johnston J.S."/>
            <person name="Maaroufi H."/>
            <person name="Boyle B."/>
            <person name="Laroche J."/>
            <person name="Dewar K."/>
            <person name="Juretic N."/>
            <person name="Blackburn G."/>
            <person name="Nisole A."/>
            <person name="Brunet B."/>
            <person name="Brandao M."/>
            <person name="Lumley L."/>
            <person name="Duan J."/>
            <person name="Quan G."/>
            <person name="Lucarotti C.J."/>
            <person name="Roe A.D."/>
            <person name="Sperling F.A.H."/>
            <person name="Levesque R.C."/>
            <person name="Cusson M."/>
        </authorList>
    </citation>
    <scope>NUCLEOTIDE SEQUENCE [LARGE SCALE GENOMIC DNA]</scope>
    <source>
        <strain evidence="1">Glfc:IPQL:Cfum</strain>
    </source>
</reference>
<sequence length="234" mass="26879">MMLRQAMNAVMYTAIFSSLVLIDYVLGNGFVAMTQRSFCKIFCFFKKAWKEEAKLAPPPTPNNISLSMLLMEVVTLSLTMMVLNKYKYYRGRDRIDELLDESKESLRQTNEFLEKWRVRRQASDWEMSAKGTYLDDEPQEIQPLTLEVPILHMAIVDTLGTTRSQPERGDAGDTINRTDSTLLSMTSLLDNDFRLSAESIADDYGLDASSDSKTVEFRNRYLWDVMEEDSSPDD</sequence>
<comment type="caution">
    <text evidence="1">The sequence shown here is derived from an EMBL/GenBank/DDBJ whole genome shotgun (WGS) entry which is preliminary data.</text>
</comment>